<evidence type="ECO:0000313" key="9">
    <source>
        <dbReference type="Proteomes" id="UP000246115"/>
    </source>
</evidence>
<dbReference type="GO" id="GO:0006310">
    <property type="term" value="P:DNA recombination"/>
    <property type="evidence" value="ECO:0007669"/>
    <property type="project" value="UniProtKB-KW"/>
</dbReference>
<evidence type="ECO:0000313" key="7">
    <source>
        <dbReference type="EMBL" id="RFU50808.1"/>
    </source>
</evidence>
<dbReference type="Pfam" id="PF14657">
    <property type="entry name" value="Arm-DNA-bind_4"/>
    <property type="match status" value="1"/>
</dbReference>
<evidence type="ECO:0000313" key="8">
    <source>
        <dbReference type="EMBL" id="RFU52437.1"/>
    </source>
</evidence>
<proteinExistence type="inferred from homology"/>
<reference evidence="7 11" key="1">
    <citation type="submission" date="2018-08" db="EMBL/GenBank/DDBJ databases">
        <title>Draft genome of Streptococcus sp .nov. Z2.</title>
        <authorList>
            <person name="Tian Z."/>
        </authorList>
    </citation>
    <scope>NUCLEOTIDE SEQUENCE [LARGE SCALE GENOMIC DNA]</scope>
    <source>
        <strain evidence="7 11">Z2</strain>
    </source>
</reference>
<dbReference type="AlphaFoldDB" id="A0A372KJJ8"/>
<dbReference type="EMBL" id="QVQY01000016">
    <property type="protein sequence ID" value="RFU50808.1"/>
    <property type="molecule type" value="Genomic_DNA"/>
</dbReference>
<dbReference type="GO" id="GO:0003677">
    <property type="term" value="F:DNA binding"/>
    <property type="evidence" value="ECO:0007669"/>
    <property type="project" value="UniProtKB-KW"/>
</dbReference>
<name>A0A372KJJ8_9STRE</name>
<gene>
    <name evidence="6" type="ORF">DDV21_010730</name>
    <name evidence="7" type="ORF">DDV22_06805</name>
    <name evidence="8" type="ORF">DDV23_09720</name>
</gene>
<dbReference type="Gene3D" id="1.10.150.130">
    <property type="match status" value="1"/>
</dbReference>
<evidence type="ECO:0000259" key="5">
    <source>
        <dbReference type="PROSITE" id="PS51898"/>
    </source>
</evidence>
<dbReference type="InterPro" id="IPR010998">
    <property type="entry name" value="Integrase_recombinase_N"/>
</dbReference>
<dbReference type="PANTHER" id="PTHR30629">
    <property type="entry name" value="PROPHAGE INTEGRASE"/>
    <property type="match status" value="1"/>
</dbReference>
<keyword evidence="4" id="KW-0233">DNA recombination</keyword>
<dbReference type="EMBL" id="CP031733">
    <property type="protein sequence ID" value="AXQ79504.1"/>
    <property type="molecule type" value="Genomic_DNA"/>
</dbReference>
<dbReference type="Pfam" id="PF00589">
    <property type="entry name" value="Phage_integrase"/>
    <property type="match status" value="1"/>
</dbReference>
<evidence type="ECO:0000313" key="11">
    <source>
        <dbReference type="Proteomes" id="UP000264056"/>
    </source>
</evidence>
<dbReference type="Proteomes" id="UP000246115">
    <property type="component" value="Chromosome"/>
</dbReference>
<dbReference type="InterPro" id="IPR013762">
    <property type="entry name" value="Integrase-like_cat_sf"/>
</dbReference>
<evidence type="ECO:0000256" key="1">
    <source>
        <dbReference type="ARBA" id="ARBA00008857"/>
    </source>
</evidence>
<accession>A0A346NEQ9</accession>
<dbReference type="RefSeq" id="WP_116878908.1">
    <property type="nucleotide sequence ID" value="NZ_CP031733.1"/>
</dbReference>
<reference evidence="9" key="3">
    <citation type="submission" date="2018-08" db="EMBL/GenBank/DDBJ databases">
        <title>Streptococcus chenjunshii sp. nov., isolated from stools sample of the Tibetan antelope in the Qinghai-Tibet plateau, China.</title>
        <authorList>
            <person name="Tian Z."/>
        </authorList>
    </citation>
    <scope>NUCLEOTIDE SEQUENCE [LARGE SCALE GENOMIC DNA]</scope>
    <source>
        <strain evidence="9">Z15</strain>
    </source>
</reference>
<comment type="similarity">
    <text evidence="1">Belongs to the 'phage' integrase family.</text>
</comment>
<protein>
    <submittedName>
        <fullName evidence="8">Site-specific integrase</fullName>
    </submittedName>
</protein>
<dbReference type="InterPro" id="IPR004107">
    <property type="entry name" value="Integrase_SAM-like_N"/>
</dbReference>
<evidence type="ECO:0000256" key="2">
    <source>
        <dbReference type="ARBA" id="ARBA00022908"/>
    </source>
</evidence>
<dbReference type="Proteomes" id="UP000262901">
    <property type="component" value="Unassembled WGS sequence"/>
</dbReference>
<keyword evidence="2" id="KW-0229">DNA integration</keyword>
<dbReference type="CDD" id="cd01189">
    <property type="entry name" value="INT_ICEBs1_C_like"/>
    <property type="match status" value="1"/>
</dbReference>
<accession>A0A372KJJ8</accession>
<dbReference type="InterPro" id="IPR028259">
    <property type="entry name" value="AP2-like_int_N"/>
</dbReference>
<dbReference type="InterPro" id="IPR011010">
    <property type="entry name" value="DNA_brk_join_enz"/>
</dbReference>
<sequence length="384" mass="44535">MSIHKYQSLKGTTYFVKIYLGLNDYGKKKYYTKRGFKTRKAAKAHEAAITHQLNSGVFVQLSRQASFTYKELYQKWYEAYKDTVEATTAAKTADLYRLHILPIFGEKKISKISPLDCQTFITDKAKSFKNMKQIKSYTSKIFEFAINMNYIERNPMSKVIMPRIKKTASENYWSVSELQQFLQIILENEPYKHYALFRLLAYSGLRKGELYALRWSDFNPDTQLLTINKSLGRIDGHAVEKDTKNSFSVRSIYLDDETCTILHKWKQESIQEKGQLHIAPLSIEDNFMFTYCTRTGDIEPLHADYINNILKRIIRQYKLKKVSPHGFRHTHATLMIEMGVDPVNAAKRLGHASSQMTLDTYSHATKAGEKQSITTFAEYLNKAK</sequence>
<keyword evidence="3" id="KW-0238">DNA-binding</keyword>
<evidence type="ECO:0000313" key="6">
    <source>
        <dbReference type="EMBL" id="AXQ79504.1"/>
    </source>
</evidence>
<evidence type="ECO:0000256" key="3">
    <source>
        <dbReference type="ARBA" id="ARBA00023125"/>
    </source>
</evidence>
<feature type="domain" description="Tyr recombinase" evidence="5">
    <location>
        <begin position="163"/>
        <end position="374"/>
    </location>
</feature>
<dbReference type="OrthoDB" id="9803188at2"/>
<organism evidence="8 10">
    <name type="scientific">Streptococcus chenjunshii</name>
    <dbReference type="NCBI Taxonomy" id="2173853"/>
    <lineage>
        <taxon>Bacteria</taxon>
        <taxon>Bacillati</taxon>
        <taxon>Bacillota</taxon>
        <taxon>Bacilli</taxon>
        <taxon>Lactobacillales</taxon>
        <taxon>Streptococcaceae</taxon>
        <taxon>Streptococcus</taxon>
    </lineage>
</organism>
<evidence type="ECO:0000256" key="4">
    <source>
        <dbReference type="ARBA" id="ARBA00023172"/>
    </source>
</evidence>
<dbReference type="InterPro" id="IPR050808">
    <property type="entry name" value="Phage_Integrase"/>
</dbReference>
<dbReference type="Gene3D" id="1.10.443.10">
    <property type="entry name" value="Intergrase catalytic core"/>
    <property type="match status" value="1"/>
</dbReference>
<reference evidence="6" key="4">
    <citation type="journal article" date="2019" name="Int. J. Syst. Evol. Microbiol.">
        <title>Streptococcus chenjunshii sp. nov. isolated from feces of Tibetan antelopes.</title>
        <authorList>
            <person name="Tian Z."/>
            <person name="Lu S."/>
            <person name="Jin D."/>
            <person name="Yang J."/>
            <person name="Pu J."/>
            <person name="Lai X.H."/>
            <person name="Bai X.N."/>
            <person name="Wu X.M."/>
            <person name="Li J."/>
            <person name="Wang S."/>
            <person name="Xu J."/>
        </authorList>
    </citation>
    <scope>NUCLEOTIDE SEQUENCE</scope>
    <source>
        <strain evidence="6">Z15</strain>
    </source>
</reference>
<dbReference type="Proteomes" id="UP000264056">
    <property type="component" value="Unassembled WGS sequence"/>
</dbReference>
<reference evidence="8 10" key="2">
    <citation type="submission" date="2018-08" db="EMBL/GenBank/DDBJ databases">
        <title>Draft genome of Streptococcus sp. nov. Z1.</title>
        <authorList>
            <person name="Tian Z."/>
        </authorList>
    </citation>
    <scope>NUCLEOTIDE SEQUENCE [LARGE SCALE GENOMIC DNA]</scope>
    <source>
        <strain evidence="8">Z1</strain>
        <strain evidence="10">Z1(2018)</strain>
    </source>
</reference>
<dbReference type="PANTHER" id="PTHR30629:SF2">
    <property type="entry name" value="PROPHAGE INTEGRASE INTS-RELATED"/>
    <property type="match status" value="1"/>
</dbReference>
<dbReference type="InterPro" id="IPR002104">
    <property type="entry name" value="Integrase_catalytic"/>
</dbReference>
<dbReference type="GO" id="GO:0015074">
    <property type="term" value="P:DNA integration"/>
    <property type="evidence" value="ECO:0007669"/>
    <property type="project" value="UniProtKB-KW"/>
</dbReference>
<dbReference type="Pfam" id="PF14659">
    <property type="entry name" value="Phage_int_SAM_3"/>
    <property type="match status" value="1"/>
</dbReference>
<evidence type="ECO:0000313" key="10">
    <source>
        <dbReference type="Proteomes" id="UP000262901"/>
    </source>
</evidence>
<dbReference type="SUPFAM" id="SSF56349">
    <property type="entry name" value="DNA breaking-rejoining enzymes"/>
    <property type="match status" value="1"/>
</dbReference>
<dbReference type="KEGG" id="schj:DDV21_010730"/>
<dbReference type="EMBL" id="QVQZ01000034">
    <property type="protein sequence ID" value="RFU52437.1"/>
    <property type="molecule type" value="Genomic_DNA"/>
</dbReference>
<dbReference type="PROSITE" id="PS51898">
    <property type="entry name" value="TYR_RECOMBINASE"/>
    <property type="match status" value="1"/>
</dbReference>
<keyword evidence="11" id="KW-1185">Reference proteome</keyword>